<evidence type="ECO:0000256" key="6">
    <source>
        <dbReference type="SAM" id="SignalP"/>
    </source>
</evidence>
<dbReference type="RefSeq" id="WP_277900124.1">
    <property type="nucleotide sequence ID" value="NZ_JAPMUA010000003.1"/>
</dbReference>
<evidence type="ECO:0000256" key="3">
    <source>
        <dbReference type="ARBA" id="ARBA00023237"/>
    </source>
</evidence>
<keyword evidence="6" id="KW-0732">Signal</keyword>
<feature type="compositionally biased region" description="Basic and acidic residues" evidence="5">
    <location>
        <begin position="316"/>
        <end position="328"/>
    </location>
</feature>
<dbReference type="Gene3D" id="3.30.1330.60">
    <property type="entry name" value="OmpA-like domain"/>
    <property type="match status" value="1"/>
</dbReference>
<feature type="region of interest" description="Disordered" evidence="5">
    <location>
        <begin position="301"/>
        <end position="328"/>
    </location>
</feature>
<feature type="chain" id="PRO_5046669461" evidence="6">
    <location>
        <begin position="22"/>
        <end position="328"/>
    </location>
</feature>
<name>A0ABT6FRR7_9FLAO</name>
<evidence type="ECO:0000256" key="2">
    <source>
        <dbReference type="ARBA" id="ARBA00023136"/>
    </source>
</evidence>
<feature type="domain" description="OmpA-like" evidence="7">
    <location>
        <begin position="218"/>
        <end position="328"/>
    </location>
</feature>
<keyword evidence="2 4" id="KW-0472">Membrane</keyword>
<dbReference type="InterPro" id="IPR006664">
    <property type="entry name" value="OMP_bac"/>
</dbReference>
<dbReference type="Pfam" id="PF00691">
    <property type="entry name" value="OmpA"/>
    <property type="match status" value="1"/>
</dbReference>
<proteinExistence type="predicted"/>
<dbReference type="PROSITE" id="PS51123">
    <property type="entry name" value="OMPA_2"/>
    <property type="match status" value="1"/>
</dbReference>
<evidence type="ECO:0000256" key="4">
    <source>
        <dbReference type="PROSITE-ProRule" id="PRU00473"/>
    </source>
</evidence>
<keyword evidence="9" id="KW-1185">Reference proteome</keyword>
<dbReference type="SUPFAM" id="SSF103088">
    <property type="entry name" value="OmpA-like"/>
    <property type="match status" value="1"/>
</dbReference>
<comment type="caution">
    <text evidence="8">The sequence shown here is derived from an EMBL/GenBank/DDBJ whole genome shotgun (WGS) entry which is preliminary data.</text>
</comment>
<evidence type="ECO:0000313" key="9">
    <source>
        <dbReference type="Proteomes" id="UP001153642"/>
    </source>
</evidence>
<dbReference type="PRINTS" id="PR01021">
    <property type="entry name" value="OMPADOMAIN"/>
</dbReference>
<evidence type="ECO:0000256" key="1">
    <source>
        <dbReference type="ARBA" id="ARBA00004442"/>
    </source>
</evidence>
<evidence type="ECO:0000259" key="7">
    <source>
        <dbReference type="PROSITE" id="PS51123"/>
    </source>
</evidence>
<comment type="subcellular location">
    <subcellularLocation>
        <location evidence="1">Cell outer membrane</location>
    </subcellularLocation>
</comment>
<protein>
    <submittedName>
        <fullName evidence="8">OmpA family protein</fullName>
    </submittedName>
</protein>
<dbReference type="InterPro" id="IPR050330">
    <property type="entry name" value="Bact_OuterMem_StrucFunc"/>
</dbReference>
<dbReference type="EMBL" id="JAPMUA010000003">
    <property type="protein sequence ID" value="MDG3585961.1"/>
    <property type="molecule type" value="Genomic_DNA"/>
</dbReference>
<dbReference type="InterPro" id="IPR006665">
    <property type="entry name" value="OmpA-like"/>
</dbReference>
<dbReference type="PRINTS" id="PR01023">
    <property type="entry name" value="NAFLGMOTY"/>
</dbReference>
<dbReference type="PANTHER" id="PTHR30329">
    <property type="entry name" value="STATOR ELEMENT OF FLAGELLAR MOTOR COMPLEX"/>
    <property type="match status" value="1"/>
</dbReference>
<dbReference type="PANTHER" id="PTHR30329:SF21">
    <property type="entry name" value="LIPOPROTEIN YIAD-RELATED"/>
    <property type="match status" value="1"/>
</dbReference>
<feature type="signal peptide" evidence="6">
    <location>
        <begin position="1"/>
        <end position="21"/>
    </location>
</feature>
<dbReference type="Proteomes" id="UP001153642">
    <property type="component" value="Unassembled WGS sequence"/>
</dbReference>
<feature type="compositionally biased region" description="Polar residues" evidence="5">
    <location>
        <begin position="303"/>
        <end position="314"/>
    </location>
</feature>
<organism evidence="8 9">
    <name type="scientific">Galbibacter pacificus</name>
    <dbReference type="NCBI Taxonomy" id="2996052"/>
    <lineage>
        <taxon>Bacteria</taxon>
        <taxon>Pseudomonadati</taxon>
        <taxon>Bacteroidota</taxon>
        <taxon>Flavobacteriia</taxon>
        <taxon>Flavobacteriales</taxon>
        <taxon>Flavobacteriaceae</taxon>
        <taxon>Galbibacter</taxon>
    </lineage>
</organism>
<dbReference type="CDD" id="cd07185">
    <property type="entry name" value="OmpA_C-like"/>
    <property type="match status" value="1"/>
</dbReference>
<sequence length="328" mass="36691">MNIQSIFALSAVLSCSILAMAFSNSKQKECSFSKKNQSTSHTYNASQDTIPLSTADLGDFPFFGLPKNTQYVNKPMQRDFDEIYFPVSGTGKLEKISGRSFKAYVTGSGNSEWNQAYFKRSYDEAIKEVGGVKLFEGKFSLEHVKFMKENAEYLGEEGSLDFYNNPIHSYIIRRPDGEDVYIQFDAKYGAIQILQKEAFRQTIGLIKADQIEKDLNEKGKSILYINFDTDKATLKPEGKTAIWEIGHVLKNNTNLKMAVHGYTDNIGNQAHNITLSEQRAQAVVTELASLGISKSRLTAEGFGSQSPIADNTTPEGRAKNRRVELIKK</sequence>
<gene>
    <name evidence="8" type="ORF">OSR52_08765</name>
</gene>
<reference evidence="8" key="1">
    <citation type="submission" date="2022-11" db="EMBL/GenBank/DDBJ databases">
        <title>High-quality draft genome sequence of Galbibacter sp. strain CMA-7.</title>
        <authorList>
            <person name="Wei L."/>
            <person name="Dong C."/>
            <person name="Shao Z."/>
        </authorList>
    </citation>
    <scope>NUCLEOTIDE SEQUENCE</scope>
    <source>
        <strain evidence="8">CMA-7</strain>
    </source>
</reference>
<accession>A0ABT6FRR7</accession>
<dbReference type="InterPro" id="IPR036737">
    <property type="entry name" value="OmpA-like_sf"/>
</dbReference>
<evidence type="ECO:0000256" key="5">
    <source>
        <dbReference type="SAM" id="MobiDB-lite"/>
    </source>
</evidence>
<keyword evidence="3" id="KW-0998">Cell outer membrane</keyword>
<evidence type="ECO:0000313" key="8">
    <source>
        <dbReference type="EMBL" id="MDG3585961.1"/>
    </source>
</evidence>